<keyword evidence="2" id="KW-1133">Transmembrane helix</keyword>
<keyword evidence="2" id="KW-0812">Transmembrane</keyword>
<keyword evidence="2" id="KW-0472">Membrane</keyword>
<accession>A0ABR6W4G1</accession>
<sequence>MEQRDVKTRVVFWQNVTVQRYMAVAACLVLVCLFGWFYLSTETPTPGNDTVAANTIKAPIIRPQLEDRSLNSTDSNLVATKPIPDPTISNQSDIPLVEESVTEAERSVAYSKGNKSQRVAKQKKSFPEAEKVQPEMPVPASTKLSDQLAKTEQRPVSVEATDDKIVTSPTPAVSTERVLVVTIAEPEALIGARKTAKRVLSGEELDNSLDNKPEKDTKAAALWQQVKRIKQGEIFARKDAVDDERGLIGRAYSGLKQTLDKDKSIKQ</sequence>
<evidence type="ECO:0000256" key="2">
    <source>
        <dbReference type="SAM" id="Phobius"/>
    </source>
</evidence>
<dbReference type="EMBL" id="VFIA01000010">
    <property type="protein sequence ID" value="MBC3791496.1"/>
    <property type="molecule type" value="Genomic_DNA"/>
</dbReference>
<dbReference type="Proteomes" id="UP000700732">
    <property type="component" value="Unassembled WGS sequence"/>
</dbReference>
<comment type="caution">
    <text evidence="3">The sequence shown here is derived from an EMBL/GenBank/DDBJ whole genome shotgun (WGS) entry which is preliminary data.</text>
</comment>
<keyword evidence="4" id="KW-1185">Reference proteome</keyword>
<feature type="region of interest" description="Disordered" evidence="1">
    <location>
        <begin position="110"/>
        <end position="162"/>
    </location>
</feature>
<name>A0ABR6W4G1_9BACT</name>
<gene>
    <name evidence="3" type="ORF">FH603_1998</name>
</gene>
<evidence type="ECO:0000313" key="3">
    <source>
        <dbReference type="EMBL" id="MBC3791496.1"/>
    </source>
</evidence>
<proteinExistence type="predicted"/>
<feature type="transmembrane region" description="Helical" evidence="2">
    <location>
        <begin position="21"/>
        <end position="39"/>
    </location>
</feature>
<evidence type="ECO:0000256" key="1">
    <source>
        <dbReference type="SAM" id="MobiDB-lite"/>
    </source>
</evidence>
<protein>
    <submittedName>
        <fullName evidence="3">Uncharacterized protein</fullName>
    </submittedName>
</protein>
<reference evidence="3 4" key="1">
    <citation type="submission" date="2019-06" db="EMBL/GenBank/DDBJ databases">
        <title>Spirosoma utsteinense sp. nov. isolated from Antarctic ice-free soils.</title>
        <authorList>
            <person name="Tahon G."/>
        </authorList>
    </citation>
    <scope>NUCLEOTIDE SEQUENCE [LARGE SCALE GENOMIC DNA]</scope>
    <source>
        <strain evidence="3 4">LMG 31447</strain>
    </source>
</reference>
<evidence type="ECO:0000313" key="4">
    <source>
        <dbReference type="Proteomes" id="UP000700732"/>
    </source>
</evidence>
<organism evidence="3 4">
    <name type="scientific">Spirosoma utsteinense</name>
    <dbReference type="NCBI Taxonomy" id="2585773"/>
    <lineage>
        <taxon>Bacteria</taxon>
        <taxon>Pseudomonadati</taxon>
        <taxon>Bacteroidota</taxon>
        <taxon>Cytophagia</taxon>
        <taxon>Cytophagales</taxon>
        <taxon>Cytophagaceae</taxon>
        <taxon>Spirosoma</taxon>
    </lineage>
</organism>
<dbReference type="RefSeq" id="WP_186737301.1">
    <property type="nucleotide sequence ID" value="NZ_VFIA01000010.1"/>
</dbReference>